<feature type="compositionally biased region" description="Basic and acidic residues" evidence="1">
    <location>
        <begin position="214"/>
        <end position="224"/>
    </location>
</feature>
<sequence length="324" mass="37078">MKKTGRKTDDLTQSYAQNTVDPFEYTLEPPICCSHSISTLDLLQHQELLSINYLRHWPVYAVCASYWRSKDSWKWTYKSYRIWCRRISDSMLDSGAIRGVFRPLREHYNCDVQVGLGTWLLRLKVLCSACRPRVSWGASVGAWKSADHPEDADPNGLAYPSLKHARLGDEPLPTTNQPDIEFIINYQKNQKGSRGPDLIRHARTPARLSFDREAKVRSIDRTDDSEQSLAEFAGSTGRAGQTRRREVIEEKLEKDREGEGKFEGISRVRTKKKDLETRRANLADRVPEREREKGVKRKEEKATPPPRPPATHSNLRYGTAPATA</sequence>
<gene>
    <name evidence="2" type="ORF">DFP72DRAFT_844167</name>
</gene>
<evidence type="ECO:0000313" key="2">
    <source>
        <dbReference type="EMBL" id="KAF6759426.1"/>
    </source>
</evidence>
<proteinExistence type="predicted"/>
<accession>A0A8H6MBV1</accession>
<protein>
    <submittedName>
        <fullName evidence="2">Uncharacterized protein</fullName>
    </submittedName>
</protein>
<evidence type="ECO:0000256" key="1">
    <source>
        <dbReference type="SAM" id="MobiDB-lite"/>
    </source>
</evidence>
<reference evidence="2 3" key="1">
    <citation type="submission" date="2020-07" db="EMBL/GenBank/DDBJ databases">
        <title>Comparative genomics of pyrophilous fungi reveals a link between fire events and developmental genes.</title>
        <authorList>
            <consortium name="DOE Joint Genome Institute"/>
            <person name="Steindorff A.S."/>
            <person name="Carver A."/>
            <person name="Calhoun S."/>
            <person name="Stillman K."/>
            <person name="Liu H."/>
            <person name="Lipzen A."/>
            <person name="Pangilinan J."/>
            <person name="Labutti K."/>
            <person name="Bruns T.D."/>
            <person name="Grigoriev I.V."/>
        </authorList>
    </citation>
    <scope>NUCLEOTIDE SEQUENCE [LARGE SCALE GENOMIC DNA]</scope>
    <source>
        <strain evidence="2 3">CBS 144469</strain>
    </source>
</reference>
<comment type="caution">
    <text evidence="2">The sequence shown here is derived from an EMBL/GenBank/DDBJ whole genome shotgun (WGS) entry which is preliminary data.</text>
</comment>
<name>A0A8H6MBV1_9AGAR</name>
<organism evidence="2 3">
    <name type="scientific">Ephemerocybe angulata</name>
    <dbReference type="NCBI Taxonomy" id="980116"/>
    <lineage>
        <taxon>Eukaryota</taxon>
        <taxon>Fungi</taxon>
        <taxon>Dikarya</taxon>
        <taxon>Basidiomycota</taxon>
        <taxon>Agaricomycotina</taxon>
        <taxon>Agaricomycetes</taxon>
        <taxon>Agaricomycetidae</taxon>
        <taxon>Agaricales</taxon>
        <taxon>Agaricineae</taxon>
        <taxon>Psathyrellaceae</taxon>
        <taxon>Ephemerocybe</taxon>
    </lineage>
</organism>
<feature type="region of interest" description="Disordered" evidence="1">
    <location>
        <begin position="270"/>
        <end position="324"/>
    </location>
</feature>
<dbReference type="AlphaFoldDB" id="A0A8H6MBV1"/>
<feature type="region of interest" description="Disordered" evidence="1">
    <location>
        <begin position="214"/>
        <end position="245"/>
    </location>
</feature>
<keyword evidence="3" id="KW-1185">Reference proteome</keyword>
<evidence type="ECO:0000313" key="3">
    <source>
        <dbReference type="Proteomes" id="UP000521943"/>
    </source>
</evidence>
<feature type="compositionally biased region" description="Basic and acidic residues" evidence="1">
    <location>
        <begin position="273"/>
        <end position="302"/>
    </location>
</feature>
<dbReference type="EMBL" id="JACGCI010000015">
    <property type="protein sequence ID" value="KAF6759426.1"/>
    <property type="molecule type" value="Genomic_DNA"/>
</dbReference>
<dbReference type="Proteomes" id="UP000521943">
    <property type="component" value="Unassembled WGS sequence"/>
</dbReference>